<evidence type="ECO:0000256" key="2">
    <source>
        <dbReference type="ARBA" id="ARBA00022475"/>
    </source>
</evidence>
<dbReference type="AlphaFoldDB" id="A0A098M7U5"/>
<evidence type="ECO:0000313" key="11">
    <source>
        <dbReference type="Proteomes" id="UP000029734"/>
    </source>
</evidence>
<sequence>MSNTRLPLLKEDKPKKKKSRKLTVILLLLFIALLAVIFFRSSVSRITEITFEGSKYSTPKELLAQSGLKVGGQFFAVSKKSVIESMMELKTIQTVTMERDFPGLIKVHIEEFPAVAYELDRQGSLKAILSSGAAVPINETGVTVEKPILTNWNASDPYKTKLCQALGNIPNELTSDISEIVPSPTLSFPDRIKMYTRSHFEVITAISLLKDKIEYLNQVIETEQPGLIKMLEADSYVPFYTENEDIEDLQEQKVPTNTGE</sequence>
<reference evidence="10 11" key="2">
    <citation type="submission" date="2014-10" db="EMBL/GenBank/DDBJ databases">
        <title>Comparative genomics of the Paenibacillus odorifer group.</title>
        <authorList>
            <person name="Tsai Y.-C."/>
            <person name="Martin N."/>
            <person name="Korlach J."/>
            <person name="Wiedmann M."/>
        </authorList>
    </citation>
    <scope>NUCLEOTIDE SEQUENCE [LARGE SCALE GENOMIC DNA]</scope>
    <source>
        <strain evidence="10 11">DSM 18334</strain>
    </source>
</reference>
<dbReference type="Proteomes" id="UP000029734">
    <property type="component" value="Unassembled WGS sequence"/>
</dbReference>
<evidence type="ECO:0000313" key="10">
    <source>
        <dbReference type="EMBL" id="KGE18106.1"/>
    </source>
</evidence>
<dbReference type="GO" id="GO:0032153">
    <property type="term" value="C:cell division site"/>
    <property type="evidence" value="ECO:0007669"/>
    <property type="project" value="UniProtKB-UniRule"/>
</dbReference>
<dbReference type="InterPro" id="IPR034746">
    <property type="entry name" value="POTRA"/>
</dbReference>
<dbReference type="PANTHER" id="PTHR37820:SF1">
    <property type="entry name" value="CELL DIVISION PROTEIN FTSQ"/>
    <property type="match status" value="1"/>
</dbReference>
<keyword evidence="4 8" id="KW-0812">Transmembrane</keyword>
<dbReference type="eggNOG" id="COG1589">
    <property type="taxonomic scope" value="Bacteria"/>
</dbReference>
<keyword evidence="7 8" id="KW-0131">Cell cycle</keyword>
<dbReference type="Gene3D" id="3.10.20.310">
    <property type="entry name" value="membrane protein fhac"/>
    <property type="match status" value="1"/>
</dbReference>
<dbReference type="OrthoDB" id="2677691at2"/>
<comment type="function">
    <text evidence="8">Cell division protein that may be involved in stabilizing or promoting the assembly of the division complex.</text>
</comment>
<dbReference type="InterPro" id="IPR013685">
    <property type="entry name" value="POTRA_FtsQ_type"/>
</dbReference>
<comment type="caution">
    <text evidence="10">The sequence shown here is derived from an EMBL/GenBank/DDBJ whole genome shotgun (WGS) entry which is preliminary data.</text>
</comment>
<accession>A0A098M7U5</accession>
<dbReference type="GO" id="GO:0005886">
    <property type="term" value="C:plasma membrane"/>
    <property type="evidence" value="ECO:0007669"/>
    <property type="project" value="UniProtKB-SubCell"/>
</dbReference>
<evidence type="ECO:0000259" key="9">
    <source>
        <dbReference type="PROSITE" id="PS51779"/>
    </source>
</evidence>
<dbReference type="STRING" id="268407.PWYN_26600"/>
<dbReference type="PANTHER" id="PTHR37820">
    <property type="entry name" value="CELL DIVISION PROTEIN DIVIB"/>
    <property type="match status" value="1"/>
</dbReference>
<evidence type="ECO:0000256" key="5">
    <source>
        <dbReference type="ARBA" id="ARBA00022989"/>
    </source>
</evidence>
<feature type="domain" description="POTRA" evidence="9">
    <location>
        <begin position="44"/>
        <end position="112"/>
    </location>
</feature>
<comment type="similarity">
    <text evidence="8">Belongs to the FtsQ/DivIB family. DivIB subfamily.</text>
</comment>
<keyword evidence="5 8" id="KW-1133">Transmembrane helix</keyword>
<comment type="subcellular location">
    <subcellularLocation>
        <location evidence="8">Cell membrane</location>
        <topology evidence="8">Single-pass type II membrane protein</topology>
    </subcellularLocation>
    <subcellularLocation>
        <location evidence="1">Membrane</location>
    </subcellularLocation>
    <text evidence="8">Localizes to the division septum.</text>
</comment>
<dbReference type="InterPro" id="IPR026580">
    <property type="entry name" value="DivIB"/>
</dbReference>
<dbReference type="Pfam" id="PF08478">
    <property type="entry name" value="POTRA_1"/>
    <property type="match status" value="1"/>
</dbReference>
<dbReference type="InterPro" id="IPR050487">
    <property type="entry name" value="FtsQ_DivIB"/>
</dbReference>
<gene>
    <name evidence="8" type="primary">divIB</name>
    <name evidence="10" type="ORF">PWYN_26600</name>
</gene>
<dbReference type="HAMAP" id="MF_00912">
    <property type="entry name" value="DivIB"/>
    <property type="match status" value="1"/>
</dbReference>
<dbReference type="GO" id="GO:0043093">
    <property type="term" value="P:FtsZ-dependent cytokinesis"/>
    <property type="evidence" value="ECO:0007669"/>
    <property type="project" value="UniProtKB-UniRule"/>
</dbReference>
<evidence type="ECO:0000256" key="4">
    <source>
        <dbReference type="ARBA" id="ARBA00022692"/>
    </source>
</evidence>
<evidence type="ECO:0000256" key="3">
    <source>
        <dbReference type="ARBA" id="ARBA00022618"/>
    </source>
</evidence>
<evidence type="ECO:0000256" key="8">
    <source>
        <dbReference type="HAMAP-Rule" id="MF_00912"/>
    </source>
</evidence>
<dbReference type="PROSITE" id="PS51779">
    <property type="entry name" value="POTRA"/>
    <property type="match status" value="1"/>
</dbReference>
<evidence type="ECO:0000256" key="1">
    <source>
        <dbReference type="ARBA" id="ARBA00004370"/>
    </source>
</evidence>
<keyword evidence="3 8" id="KW-0132">Cell division</keyword>
<protein>
    <recommendedName>
        <fullName evidence="8">Cell division protein DivIB</fullName>
    </recommendedName>
</protein>
<keyword evidence="2 8" id="KW-1003">Cell membrane</keyword>
<name>A0A098M7U5_9BACL</name>
<organism evidence="10 11">
    <name type="scientific">Paenibacillus wynnii</name>
    <dbReference type="NCBI Taxonomy" id="268407"/>
    <lineage>
        <taxon>Bacteria</taxon>
        <taxon>Bacillati</taxon>
        <taxon>Bacillota</taxon>
        <taxon>Bacilli</taxon>
        <taxon>Bacillales</taxon>
        <taxon>Paenibacillaceae</taxon>
        <taxon>Paenibacillus</taxon>
    </lineage>
</organism>
<evidence type="ECO:0000256" key="7">
    <source>
        <dbReference type="ARBA" id="ARBA00023306"/>
    </source>
</evidence>
<dbReference type="EMBL" id="JQCR01000003">
    <property type="protein sequence ID" value="KGE18106.1"/>
    <property type="molecule type" value="Genomic_DNA"/>
</dbReference>
<evidence type="ECO:0000256" key="6">
    <source>
        <dbReference type="ARBA" id="ARBA00023136"/>
    </source>
</evidence>
<keyword evidence="6 8" id="KW-0472">Membrane</keyword>
<proteinExistence type="inferred from homology"/>
<dbReference type="RefSeq" id="WP_036657860.1">
    <property type="nucleotide sequence ID" value="NZ_JQCR01000003.1"/>
</dbReference>
<dbReference type="Gene3D" id="3.40.50.10960">
    <property type="match status" value="1"/>
</dbReference>
<keyword evidence="11" id="KW-1185">Reference proteome</keyword>
<reference evidence="10 11" key="1">
    <citation type="submission" date="2014-08" db="EMBL/GenBank/DDBJ databases">
        <authorList>
            <person name="den Bakker H.C."/>
        </authorList>
    </citation>
    <scope>NUCLEOTIDE SEQUENCE [LARGE SCALE GENOMIC DNA]</scope>
    <source>
        <strain evidence="10 11">DSM 18334</strain>
    </source>
</reference>